<dbReference type="AlphaFoldDB" id="A0A5B0MYR5"/>
<sequence length="122" mass="13074">MSGSLTSNKSEQANLLFQGTSVVDDSCDMEDVPPETKSRFILYPEITEEAADSNTFPVRGGPPQQSSATTIILRKFNKPKYTSLEMAPLHPDIRADADIRLPFQGEATSAPATATAGGYPPA</sequence>
<name>A0A5B0MYR5_PUCGR</name>
<reference evidence="1 2" key="1">
    <citation type="submission" date="2019-05" db="EMBL/GenBank/DDBJ databases">
        <title>Emergence of the Ug99 lineage of the wheat stem rust pathogen through somatic hybridization.</title>
        <authorList>
            <person name="Li F."/>
            <person name="Upadhyaya N.M."/>
            <person name="Sperschneider J."/>
            <person name="Matny O."/>
            <person name="Nguyen-Phuc H."/>
            <person name="Mago R."/>
            <person name="Raley C."/>
            <person name="Miller M.E."/>
            <person name="Silverstein K.A.T."/>
            <person name="Henningsen E."/>
            <person name="Hirsch C.D."/>
            <person name="Visser B."/>
            <person name="Pretorius Z.A."/>
            <person name="Steffenson B.J."/>
            <person name="Schwessinger B."/>
            <person name="Dodds P.N."/>
            <person name="Figueroa M."/>
        </authorList>
    </citation>
    <scope>NUCLEOTIDE SEQUENCE [LARGE SCALE GENOMIC DNA]</scope>
    <source>
        <strain evidence="1">21-0</strain>
    </source>
</reference>
<protein>
    <submittedName>
        <fullName evidence="1">Uncharacterized protein</fullName>
    </submittedName>
</protein>
<evidence type="ECO:0000313" key="2">
    <source>
        <dbReference type="Proteomes" id="UP000324748"/>
    </source>
</evidence>
<comment type="caution">
    <text evidence="1">The sequence shown here is derived from an EMBL/GenBank/DDBJ whole genome shotgun (WGS) entry which is preliminary data.</text>
</comment>
<organism evidence="1 2">
    <name type="scientific">Puccinia graminis f. sp. tritici</name>
    <dbReference type="NCBI Taxonomy" id="56615"/>
    <lineage>
        <taxon>Eukaryota</taxon>
        <taxon>Fungi</taxon>
        <taxon>Dikarya</taxon>
        <taxon>Basidiomycota</taxon>
        <taxon>Pucciniomycotina</taxon>
        <taxon>Pucciniomycetes</taxon>
        <taxon>Pucciniales</taxon>
        <taxon>Pucciniaceae</taxon>
        <taxon>Puccinia</taxon>
    </lineage>
</organism>
<accession>A0A5B0MYR5</accession>
<keyword evidence="2" id="KW-1185">Reference proteome</keyword>
<dbReference type="EMBL" id="VSWC01000131">
    <property type="protein sequence ID" value="KAA1081264.1"/>
    <property type="molecule type" value="Genomic_DNA"/>
</dbReference>
<dbReference type="Proteomes" id="UP000324748">
    <property type="component" value="Unassembled WGS sequence"/>
</dbReference>
<evidence type="ECO:0000313" key="1">
    <source>
        <dbReference type="EMBL" id="KAA1081264.1"/>
    </source>
</evidence>
<gene>
    <name evidence="1" type="ORF">PGT21_032535</name>
</gene>
<proteinExistence type="predicted"/>